<accession>A0A1I2H079</accession>
<dbReference type="PROSITE" id="PS50283">
    <property type="entry name" value="NA_SOLUT_SYMP_3"/>
    <property type="match status" value="1"/>
</dbReference>
<dbReference type="GO" id="GO:0005412">
    <property type="term" value="F:D-glucose:sodium symporter activity"/>
    <property type="evidence" value="ECO:0007669"/>
    <property type="project" value="TreeGrafter"/>
</dbReference>
<keyword evidence="4 7" id="KW-1133">Transmembrane helix</keyword>
<proteinExistence type="inferred from homology"/>
<dbReference type="AlphaFoldDB" id="A0A1I2H079"/>
<reference evidence="8 9" key="1">
    <citation type="submission" date="2016-10" db="EMBL/GenBank/DDBJ databases">
        <authorList>
            <person name="de Groot N.N."/>
        </authorList>
    </citation>
    <scope>NUCLEOTIDE SEQUENCE [LARGE SCALE GENOMIC DNA]</scope>
    <source>
        <strain>GEY</strain>
        <strain evidence="9">DSM 9560</strain>
    </source>
</reference>
<protein>
    <submittedName>
        <fullName evidence="8">Na+/proline symporter</fullName>
    </submittedName>
</protein>
<sequence length="602" mass="66572">MTLELSWIDWAIIGAFFIFSIAIGLAVAKDAGKSAEDFFLSGRNMPWWLLGVSMVATTFSADTPNLVTNIVRENGVAGNWVWWAFLLTGMLTVFIYAKLWRRSKVITDLEFYELRYSGKEAAFIRGFRAIYLGVFFNVMIMASVSLAAIKIGGVMLNLSPVQTLLIASIVTVIYSSLGGLKGVLYTDFFQFIIAMIGSIGAAIVALNLPQINGLDNLLAQPNLQNKLNFIPDFSDTKNLIMLFIIPLAVQWWSVWYPGAEPGGGGYIAQRMLSAKNEKHAIGATLFFNAAHYALRPWPWIIVAFCSMIVFPDLASLKEKFPHIPDDKIGNDLAYPAMLTYLPVGLMGLVVASLISAFMSTISTQLNWGSSYITNDFYLRFINPHASQKQLVNIGRISTIVLMALAALLALSLESALKTFDILLQIGAGTGLIFILRWFWWRINAWSEITAMVVSFLIALYFHFIHEKVLGFSPLESHWQLCIGVLITTLAWVSVALATRPTDMKTLISFYKLTRPGGVGWKAVVDQAEAEGTPIKSAEEDSRGIAKELLCVFLGSITIYSALFATGSWIYGNTVPAIGLSLLALLCGYFIFKVWGKLNTRQS</sequence>
<gene>
    <name evidence="8" type="ORF">SAMN04488541_102110</name>
</gene>
<keyword evidence="3 7" id="KW-0812">Transmembrane</keyword>
<dbReference type="PANTHER" id="PTHR11819:SF77">
    <property type="entry name" value="SODIUM_GLUCOSE COTRANSPORT PROTEIN"/>
    <property type="match status" value="1"/>
</dbReference>
<keyword evidence="9" id="KW-1185">Reference proteome</keyword>
<dbReference type="PANTHER" id="PTHR11819">
    <property type="entry name" value="SOLUTE CARRIER FAMILY 5"/>
    <property type="match status" value="1"/>
</dbReference>
<feature type="transmembrane region" description="Helical" evidence="7">
    <location>
        <begin position="337"/>
        <end position="358"/>
    </location>
</feature>
<comment type="subcellular location">
    <subcellularLocation>
        <location evidence="1">Membrane</location>
        <topology evidence="1">Multi-pass membrane protein</topology>
    </subcellularLocation>
</comment>
<feature type="transmembrane region" description="Helical" evidence="7">
    <location>
        <begin position="80"/>
        <end position="99"/>
    </location>
</feature>
<evidence type="ECO:0000256" key="4">
    <source>
        <dbReference type="ARBA" id="ARBA00022989"/>
    </source>
</evidence>
<name>A0A1I2H079_9BACT</name>
<feature type="transmembrane region" description="Helical" evidence="7">
    <location>
        <begin position="548"/>
        <end position="570"/>
    </location>
</feature>
<feature type="transmembrane region" description="Helical" evidence="7">
    <location>
        <begin position="239"/>
        <end position="256"/>
    </location>
</feature>
<feature type="transmembrane region" description="Helical" evidence="7">
    <location>
        <begin position="129"/>
        <end position="149"/>
    </location>
</feature>
<dbReference type="RefSeq" id="WP_091545745.1">
    <property type="nucleotide sequence ID" value="NZ_FONY01000021.1"/>
</dbReference>
<feature type="transmembrane region" description="Helical" evidence="7">
    <location>
        <begin position="297"/>
        <end position="316"/>
    </location>
</feature>
<dbReference type="EMBL" id="FONY01000021">
    <property type="protein sequence ID" value="SFF22938.1"/>
    <property type="molecule type" value="Genomic_DNA"/>
</dbReference>
<evidence type="ECO:0000256" key="1">
    <source>
        <dbReference type="ARBA" id="ARBA00004141"/>
    </source>
</evidence>
<evidence type="ECO:0000313" key="9">
    <source>
        <dbReference type="Proteomes" id="UP000199513"/>
    </source>
</evidence>
<feature type="transmembrane region" description="Helical" evidence="7">
    <location>
        <begin position="188"/>
        <end position="208"/>
    </location>
</feature>
<feature type="transmembrane region" description="Helical" evidence="7">
    <location>
        <begin position="156"/>
        <end position="176"/>
    </location>
</feature>
<feature type="transmembrane region" description="Helical" evidence="7">
    <location>
        <begin position="576"/>
        <end position="594"/>
    </location>
</feature>
<dbReference type="Pfam" id="PF00474">
    <property type="entry name" value="SSF"/>
    <property type="match status" value="1"/>
</dbReference>
<feature type="transmembrane region" description="Helical" evidence="7">
    <location>
        <begin position="393"/>
        <end position="415"/>
    </location>
</feature>
<dbReference type="InterPro" id="IPR001734">
    <property type="entry name" value="Na/solute_symporter"/>
</dbReference>
<dbReference type="InterPro" id="IPR038377">
    <property type="entry name" value="Na/Glc_symporter_sf"/>
</dbReference>
<evidence type="ECO:0000256" key="6">
    <source>
        <dbReference type="RuleBase" id="RU362091"/>
    </source>
</evidence>
<feature type="transmembrane region" description="Helical" evidence="7">
    <location>
        <begin position="421"/>
        <end position="439"/>
    </location>
</feature>
<keyword evidence="5 7" id="KW-0472">Membrane</keyword>
<feature type="transmembrane region" description="Helical" evidence="7">
    <location>
        <begin position="7"/>
        <end position="27"/>
    </location>
</feature>
<dbReference type="CDD" id="cd11477">
    <property type="entry name" value="SLC5sbd_u1"/>
    <property type="match status" value="1"/>
</dbReference>
<dbReference type="Gene3D" id="1.20.1730.10">
    <property type="entry name" value="Sodium/glucose cotransporter"/>
    <property type="match status" value="1"/>
</dbReference>
<comment type="similarity">
    <text evidence="2 6">Belongs to the sodium:solute symporter (SSF) (TC 2.A.21) family.</text>
</comment>
<dbReference type="GO" id="GO:0005886">
    <property type="term" value="C:plasma membrane"/>
    <property type="evidence" value="ECO:0007669"/>
    <property type="project" value="TreeGrafter"/>
</dbReference>
<feature type="transmembrane region" description="Helical" evidence="7">
    <location>
        <begin position="448"/>
        <end position="465"/>
    </location>
</feature>
<dbReference type="Proteomes" id="UP000199513">
    <property type="component" value="Unassembled WGS sequence"/>
</dbReference>
<feature type="transmembrane region" description="Helical" evidence="7">
    <location>
        <begin position="477"/>
        <end position="497"/>
    </location>
</feature>
<evidence type="ECO:0000256" key="7">
    <source>
        <dbReference type="SAM" id="Phobius"/>
    </source>
</evidence>
<evidence type="ECO:0000256" key="2">
    <source>
        <dbReference type="ARBA" id="ARBA00006434"/>
    </source>
</evidence>
<organism evidence="8 9">
    <name type="scientific">Thermoflexibacter ruber</name>
    <dbReference type="NCBI Taxonomy" id="1003"/>
    <lineage>
        <taxon>Bacteria</taxon>
        <taxon>Pseudomonadati</taxon>
        <taxon>Bacteroidota</taxon>
        <taxon>Cytophagia</taxon>
        <taxon>Cytophagales</taxon>
        <taxon>Thermoflexibacteraceae</taxon>
        <taxon>Thermoflexibacter</taxon>
    </lineage>
</organism>
<evidence type="ECO:0000256" key="5">
    <source>
        <dbReference type="ARBA" id="ARBA00023136"/>
    </source>
</evidence>
<dbReference type="OrthoDB" id="9761931at2"/>
<dbReference type="STRING" id="1003.SAMN04488541_102110"/>
<evidence type="ECO:0000313" key="8">
    <source>
        <dbReference type="EMBL" id="SFF22938.1"/>
    </source>
</evidence>
<evidence type="ECO:0000256" key="3">
    <source>
        <dbReference type="ARBA" id="ARBA00022692"/>
    </source>
</evidence>
<feature type="transmembrane region" description="Helical" evidence="7">
    <location>
        <begin position="47"/>
        <end position="68"/>
    </location>
</feature>